<dbReference type="Proteomes" id="UP000789359">
    <property type="component" value="Unassembled WGS sequence"/>
</dbReference>
<dbReference type="RefSeq" id="WP_230056945.1">
    <property type="nucleotide sequence ID" value="NZ_CAJHOE010000002.1"/>
</dbReference>
<dbReference type="InterPro" id="IPR006521">
    <property type="entry name" value="Tail_protein_I"/>
</dbReference>
<organism evidence="1 2">
    <name type="scientific">Campylobacter suis</name>
    <dbReference type="NCBI Taxonomy" id="2790657"/>
    <lineage>
        <taxon>Bacteria</taxon>
        <taxon>Pseudomonadati</taxon>
        <taxon>Campylobacterota</taxon>
        <taxon>Epsilonproteobacteria</taxon>
        <taxon>Campylobacterales</taxon>
        <taxon>Campylobacteraceae</taxon>
        <taxon>Campylobacter</taxon>
    </lineage>
</organism>
<protein>
    <recommendedName>
        <fullName evidence="3">Phage tail protein I</fullName>
    </recommendedName>
</protein>
<comment type="caution">
    <text evidence="1">The sequence shown here is derived from an EMBL/GenBank/DDBJ whole genome shotgun (WGS) entry which is preliminary data.</text>
</comment>
<evidence type="ECO:0000313" key="2">
    <source>
        <dbReference type="Proteomes" id="UP000789359"/>
    </source>
</evidence>
<reference evidence="1 2" key="1">
    <citation type="submission" date="2020-11" db="EMBL/GenBank/DDBJ databases">
        <authorList>
            <person name="Peeters C."/>
        </authorList>
    </citation>
    <scope>NUCLEOTIDE SEQUENCE [LARGE SCALE GENOMIC DNA]</scope>
    <source>
        <strain evidence="1 2">LMG 8286</strain>
    </source>
</reference>
<sequence>MLNLKAYNDELFRVDEVMSAKYDEWLRFDERYFYKPSEINLAFLAHTFDLDKGLSDDEVKPLLSEPIKNYFLEGTLYSLNKALKAFYDDSKVLEWFDYDGKPYHFKLNLETSQKSLSKEALEKTDEIVNAYKNVRSVYDGASIIISSKANLNTSSYVASGESIEVYPFILTSLSVKSEFFAHSSIKQDEIITVKLDLKGVSA</sequence>
<gene>
    <name evidence="1" type="ORF">LMG8286_01191</name>
</gene>
<dbReference type="Pfam" id="PF09684">
    <property type="entry name" value="Tail_P2_I"/>
    <property type="match status" value="1"/>
</dbReference>
<accession>A0ABM8Q5V9</accession>
<evidence type="ECO:0000313" key="1">
    <source>
        <dbReference type="EMBL" id="CAD7288207.1"/>
    </source>
</evidence>
<name>A0ABM8Q5V9_9BACT</name>
<evidence type="ECO:0008006" key="3">
    <source>
        <dbReference type="Google" id="ProtNLM"/>
    </source>
</evidence>
<proteinExistence type="predicted"/>
<keyword evidence="2" id="KW-1185">Reference proteome</keyword>
<dbReference type="EMBL" id="CAJHOE010000002">
    <property type="protein sequence ID" value="CAD7288207.1"/>
    <property type="molecule type" value="Genomic_DNA"/>
</dbReference>